<dbReference type="InterPro" id="IPR016540">
    <property type="entry name" value="UCP008459"/>
</dbReference>
<dbReference type="Pfam" id="PF13840">
    <property type="entry name" value="ACT_7"/>
    <property type="match status" value="1"/>
</dbReference>
<evidence type="ECO:0000313" key="4">
    <source>
        <dbReference type="Proteomes" id="UP001172645"/>
    </source>
</evidence>
<dbReference type="Proteomes" id="UP001172645">
    <property type="component" value="Unassembled WGS sequence"/>
</dbReference>
<accession>A0ABT7JXC8</accession>
<feature type="domain" description="A9CJY8-like N-terminal" evidence="2">
    <location>
        <begin position="21"/>
        <end position="64"/>
    </location>
</feature>
<proteinExistence type="predicted"/>
<comment type="caution">
    <text evidence="3">The sequence shown here is derived from an EMBL/GenBank/DDBJ whole genome shotgun (WGS) entry which is preliminary data.</text>
</comment>
<feature type="domain" description="CASTOR ACT" evidence="1">
    <location>
        <begin position="68"/>
        <end position="128"/>
    </location>
</feature>
<dbReference type="SUPFAM" id="SSF55021">
    <property type="entry name" value="ACT-like"/>
    <property type="match status" value="2"/>
</dbReference>
<sequence>MSSTRRKDFGVAPVELKKLFGEYTIARLPVLAPIPSWGDGEGFVSISRGEDELSVICMRERVPGNVRSEGDWACFKVAGPFVFGETGVLSVVKPVSENGIGVLAVSTFNGNYFLVRSRDAAAAVDFLSAAGHRVA</sequence>
<dbReference type="InterPro" id="IPR027795">
    <property type="entry name" value="CASTOR_ACT_dom"/>
</dbReference>
<keyword evidence="4" id="KW-1185">Reference proteome</keyword>
<dbReference type="RefSeq" id="WP_285870180.1">
    <property type="nucleotide sequence ID" value="NZ_JARFYM010000015.1"/>
</dbReference>
<dbReference type="Pfam" id="PF21631">
    <property type="entry name" value="A9CJY8-like_N"/>
    <property type="match status" value="1"/>
</dbReference>
<organism evidence="3 4">
    <name type="scientific">Rhizobium mayense</name>
    <dbReference type="NCBI Taxonomy" id="1312184"/>
    <lineage>
        <taxon>Bacteria</taxon>
        <taxon>Pseudomonadati</taxon>
        <taxon>Pseudomonadota</taxon>
        <taxon>Alphaproteobacteria</taxon>
        <taxon>Hyphomicrobiales</taxon>
        <taxon>Rhizobiaceae</taxon>
        <taxon>Rhizobium/Agrobacterium group</taxon>
        <taxon>Rhizobium</taxon>
    </lineage>
</organism>
<evidence type="ECO:0000313" key="3">
    <source>
        <dbReference type="EMBL" id="MDL2401011.1"/>
    </source>
</evidence>
<gene>
    <name evidence="3" type="ORF">PY649_19065</name>
</gene>
<dbReference type="PIRSF" id="PIRSF008459">
    <property type="entry name" value="UCP008459"/>
    <property type="match status" value="1"/>
</dbReference>
<name>A0ABT7JXC8_9HYPH</name>
<dbReference type="Gene3D" id="3.30.2130.10">
    <property type="entry name" value="VC0802-like"/>
    <property type="match status" value="1"/>
</dbReference>
<dbReference type="EMBL" id="JARFYM010000015">
    <property type="protein sequence ID" value="MDL2401011.1"/>
    <property type="molecule type" value="Genomic_DNA"/>
</dbReference>
<protein>
    <submittedName>
        <fullName evidence="3">ACT domain-containing protein</fullName>
    </submittedName>
</protein>
<evidence type="ECO:0000259" key="2">
    <source>
        <dbReference type="Pfam" id="PF21631"/>
    </source>
</evidence>
<dbReference type="InterPro" id="IPR049447">
    <property type="entry name" value="A9CJY8-like_N"/>
</dbReference>
<dbReference type="InterPro" id="IPR045865">
    <property type="entry name" value="ACT-like_dom_sf"/>
</dbReference>
<reference evidence="3" key="1">
    <citation type="submission" date="2023-06" db="EMBL/GenBank/DDBJ databases">
        <title>Phylogenetic Diversity of Rhizobium strains.</title>
        <authorList>
            <person name="Moura F.T."/>
            <person name="Helene L.C.F."/>
            <person name="Hungria M."/>
        </authorList>
    </citation>
    <scope>NUCLEOTIDE SEQUENCE</scope>
    <source>
        <strain evidence="3">CCGE526</strain>
    </source>
</reference>
<evidence type="ECO:0000259" key="1">
    <source>
        <dbReference type="Pfam" id="PF13840"/>
    </source>
</evidence>